<reference evidence="3 4" key="1">
    <citation type="journal article" date="2023" name="Res Sq">
        <title>Genomic and morphological characterization of Knufia obscura isolated from the Mars 2020 spacecraft assembly facility.</title>
        <authorList>
            <person name="Chander A.M."/>
            <person name="Teixeira M.M."/>
            <person name="Singh N.K."/>
            <person name="Williams M.P."/>
            <person name="Parker C.W."/>
            <person name="Leo P."/>
            <person name="Stajich J.E."/>
            <person name="Torok T."/>
            <person name="Tighe S."/>
            <person name="Mason C.E."/>
            <person name="Venkateswaran K."/>
        </authorList>
    </citation>
    <scope>NUCLEOTIDE SEQUENCE [LARGE SCALE GENOMIC DNA]</scope>
    <source>
        <strain evidence="3 4">CCFEE 5817</strain>
    </source>
</reference>
<dbReference type="GeneID" id="89996998"/>
<feature type="compositionally biased region" description="Polar residues" evidence="1">
    <location>
        <begin position="305"/>
        <end position="319"/>
    </location>
</feature>
<feature type="region of interest" description="Disordered" evidence="1">
    <location>
        <begin position="303"/>
        <end position="323"/>
    </location>
</feature>
<dbReference type="Proteomes" id="UP001334248">
    <property type="component" value="Unassembled WGS sequence"/>
</dbReference>
<accession>A0ABR0RVJ2</accession>
<dbReference type="RefSeq" id="XP_064732358.1">
    <property type="nucleotide sequence ID" value="XM_064871978.1"/>
</dbReference>
<organism evidence="3 4">
    <name type="scientific">Knufia obscura</name>
    <dbReference type="NCBI Taxonomy" id="1635080"/>
    <lineage>
        <taxon>Eukaryota</taxon>
        <taxon>Fungi</taxon>
        <taxon>Dikarya</taxon>
        <taxon>Ascomycota</taxon>
        <taxon>Pezizomycotina</taxon>
        <taxon>Eurotiomycetes</taxon>
        <taxon>Chaetothyriomycetidae</taxon>
        <taxon>Chaetothyriales</taxon>
        <taxon>Trichomeriaceae</taxon>
        <taxon>Knufia</taxon>
    </lineage>
</organism>
<evidence type="ECO:0000256" key="1">
    <source>
        <dbReference type="SAM" id="MobiDB-lite"/>
    </source>
</evidence>
<protein>
    <recommendedName>
        <fullName evidence="2">RNA-binding domain-containing protein</fullName>
    </recommendedName>
</protein>
<dbReference type="EMBL" id="JAVHJV010000003">
    <property type="protein sequence ID" value="KAK5944268.1"/>
    <property type="molecule type" value="Genomic_DNA"/>
</dbReference>
<gene>
    <name evidence="3" type="ORF">PMZ80_003549</name>
</gene>
<evidence type="ECO:0000313" key="3">
    <source>
        <dbReference type="EMBL" id="KAK5944268.1"/>
    </source>
</evidence>
<name>A0ABR0RVJ2_9EURO</name>
<feature type="region of interest" description="Disordered" evidence="1">
    <location>
        <begin position="346"/>
        <end position="375"/>
    </location>
</feature>
<keyword evidence="4" id="KW-1185">Reference proteome</keyword>
<evidence type="ECO:0000313" key="4">
    <source>
        <dbReference type="Proteomes" id="UP001334248"/>
    </source>
</evidence>
<evidence type="ECO:0000259" key="2">
    <source>
        <dbReference type="Pfam" id="PF25061"/>
    </source>
</evidence>
<comment type="caution">
    <text evidence="3">The sequence shown here is derived from an EMBL/GenBank/DDBJ whole genome shotgun (WGS) entry which is preliminary data.</text>
</comment>
<feature type="compositionally biased region" description="Polar residues" evidence="1">
    <location>
        <begin position="363"/>
        <end position="375"/>
    </location>
</feature>
<dbReference type="InterPro" id="IPR056812">
    <property type="entry name" value="RRM_fung"/>
</dbReference>
<proteinExistence type="predicted"/>
<dbReference type="Pfam" id="PF25061">
    <property type="entry name" value="RRM_fung"/>
    <property type="match status" value="1"/>
</dbReference>
<feature type="domain" description="RNA-binding" evidence="2">
    <location>
        <begin position="225"/>
        <end position="302"/>
    </location>
</feature>
<sequence>MRPQHPVKSTSQDFASIAGVHYGTNFSSTASTELLMAINTNPSNQVDRSFNGNFSSLIFYYICSAQRHAQNRRQSFNHRYGFDAMKAFALIAGIPDPHVQSVAQTTVAARMRAYFSKLEAVARLVGGIWYQTYGKIAVTGAKQIFEELEAEAHAGFVSPQEYDKVPDNVMEMFRPGWKYFDASIVKDPDVVGNNDHKEEYIAGQHNDMANLKPANGQHQEEVPDTSCLFVMHADDKQMARACIAPPDQHKIISVASAGTKCKHFVVDFGTRKAAETALKRANGANSSVINSAGKHPRVEWYRGSGSAQKASHDGTSNAGNAVGASPISVNSSRCVVTEHAATASSSATSSLTMKREHTGCSPAMQNSPEQDASNVPQVDSGFTNPPTFPVAYLPLLEKCTSPRDVIGFGKKTEELGSKQCQRTVIASVCQNMNTHDLAHTMLKAHLAKVLLPAEEQAQTSHLVPQISFTQQSIKRLCVHMTFHEQSVADLKKYMAESLQGQVGLLETSKDEVLRLIVQANI</sequence>